<accession>A0A158QZK4</accession>
<gene>
    <name evidence="4" type="ORF">NBR_LOCUS10273</name>
</gene>
<feature type="region of interest" description="Disordered" evidence="2">
    <location>
        <begin position="317"/>
        <end position="515"/>
    </location>
</feature>
<evidence type="ECO:0000313" key="4">
    <source>
        <dbReference type="EMBL" id="VDL73862.1"/>
    </source>
</evidence>
<feature type="region of interest" description="Disordered" evidence="2">
    <location>
        <begin position="111"/>
        <end position="174"/>
    </location>
</feature>
<feature type="compositionally biased region" description="Basic and acidic residues" evidence="2">
    <location>
        <begin position="500"/>
        <end position="512"/>
    </location>
</feature>
<dbReference type="InterPro" id="IPR029063">
    <property type="entry name" value="SAM-dependent_MTases_sf"/>
</dbReference>
<dbReference type="SMART" id="SM00355">
    <property type="entry name" value="ZnF_C2H2"/>
    <property type="match status" value="3"/>
</dbReference>
<dbReference type="EMBL" id="UYSL01020283">
    <property type="protein sequence ID" value="VDL73862.1"/>
    <property type="molecule type" value="Genomic_DNA"/>
</dbReference>
<evidence type="ECO:0000313" key="6">
    <source>
        <dbReference type="WBParaSite" id="NBR_0001027201-mRNA-1"/>
    </source>
</evidence>
<feature type="compositionally biased region" description="Basic and acidic residues" evidence="2">
    <location>
        <begin position="536"/>
        <end position="555"/>
    </location>
</feature>
<organism evidence="6">
    <name type="scientific">Nippostrongylus brasiliensis</name>
    <name type="common">Rat hookworm</name>
    <dbReference type="NCBI Taxonomy" id="27835"/>
    <lineage>
        <taxon>Eukaryota</taxon>
        <taxon>Metazoa</taxon>
        <taxon>Ecdysozoa</taxon>
        <taxon>Nematoda</taxon>
        <taxon>Chromadorea</taxon>
        <taxon>Rhabditida</taxon>
        <taxon>Rhabditina</taxon>
        <taxon>Rhabditomorpha</taxon>
        <taxon>Strongyloidea</taxon>
        <taxon>Heligmosomidae</taxon>
        <taxon>Nippostrongylus</taxon>
    </lineage>
</organism>
<feature type="compositionally biased region" description="Low complexity" evidence="2">
    <location>
        <begin position="383"/>
        <end position="395"/>
    </location>
</feature>
<dbReference type="WBParaSite" id="NBR_0001027201-mRNA-1">
    <property type="protein sequence ID" value="NBR_0001027201-mRNA-1"/>
    <property type="gene ID" value="NBR_0001027201"/>
</dbReference>
<feature type="compositionally biased region" description="Basic and acidic residues" evidence="2">
    <location>
        <begin position="410"/>
        <end position="425"/>
    </location>
</feature>
<keyword evidence="1" id="KW-0479">Metal-binding</keyword>
<feature type="compositionally biased region" description="Polar residues" evidence="2">
    <location>
        <begin position="126"/>
        <end position="142"/>
    </location>
</feature>
<dbReference type="PROSITE" id="PS50157">
    <property type="entry name" value="ZINC_FINGER_C2H2_2"/>
    <property type="match status" value="1"/>
</dbReference>
<evidence type="ECO:0000256" key="1">
    <source>
        <dbReference type="PROSITE-ProRule" id="PRU00042"/>
    </source>
</evidence>
<evidence type="ECO:0000313" key="5">
    <source>
        <dbReference type="Proteomes" id="UP000271162"/>
    </source>
</evidence>
<dbReference type="AlphaFoldDB" id="A0A158QZK4"/>
<proteinExistence type="predicted"/>
<keyword evidence="5" id="KW-1185">Reference proteome</keyword>
<feature type="compositionally biased region" description="Polar residues" evidence="2">
    <location>
        <begin position="396"/>
        <end position="407"/>
    </location>
</feature>
<feature type="compositionally biased region" description="Low complexity" evidence="2">
    <location>
        <begin position="426"/>
        <end position="438"/>
    </location>
</feature>
<dbReference type="PROSITE" id="PS00028">
    <property type="entry name" value="ZINC_FINGER_C2H2_1"/>
    <property type="match status" value="1"/>
</dbReference>
<name>A0A158QZK4_NIPBR</name>
<keyword evidence="1" id="KW-0863">Zinc-finger</keyword>
<feature type="compositionally biased region" description="Basic and acidic residues" evidence="2">
    <location>
        <begin position="113"/>
        <end position="125"/>
    </location>
</feature>
<protein>
    <submittedName>
        <fullName evidence="6">C2H2-type domain-containing protein</fullName>
    </submittedName>
</protein>
<evidence type="ECO:0000259" key="3">
    <source>
        <dbReference type="PROSITE" id="PS50157"/>
    </source>
</evidence>
<evidence type="ECO:0000256" key="2">
    <source>
        <dbReference type="SAM" id="MobiDB-lite"/>
    </source>
</evidence>
<keyword evidence="1" id="KW-0862">Zinc</keyword>
<dbReference type="Gene3D" id="3.40.50.150">
    <property type="entry name" value="Vaccinia Virus protein VP39"/>
    <property type="match status" value="1"/>
</dbReference>
<dbReference type="InterPro" id="IPR013087">
    <property type="entry name" value="Znf_C2H2_type"/>
</dbReference>
<sequence>MKCLLCGAATKSKPQLIQHLCQHLAYKKYPCTTCTELFYTEEEREIHCRKKAHVHTYEVKSSPYCELYLNQLLKDFEHVELYGLEAVILQRSKSNLTCDVAINKKTPRVVTNRKGDVTTTPDHELTSTPKQRPLPRSNSASDTVALRKEEASPSCSYKKTTKDNAQSSANREQKLTDDWTRFEVDKTPDLSTATQLLADTLRTKISEHCRLCHKSTSSDYVERKHHVSSAHLPKDHTESDYVEILSEMDSHNLVRGYLSIVDEQQKRQFVEQKHLFNQRLANVIDRAFPCPIPECAKPGFKNSDAPNSVQEMITKFGDSSRKFQRAPPNPLRLRSPSSDSDSDSTTQYKKKQPASDTKRTAQSSLLSENEGAIKRKKVDSESSDISSTSTTFGSSNNRRSPLSSIASDDNVEKVTAQKKEAKLKQVSDLSSVSSSLKSTEADDVTKVVSPPAPEEVVLDDDEGEDKHVPEVSPKNSPQKQPQVRKLAISGVCIKAPRMRASPERSVKSEPPKGGRRLAISGVVVPVDRTPLSAFERPVKIKTPEEPSSASHDRVGYKSRKKDNLWTPENYFPPRSPSTYTNSAEPSYTVQRAFFLIILSSGRRRIESLHRKQLAKAVEAKESTCVGRTTCLDVRDEIVECGGGRKVRRATKKDSILLSHGFLKTPERLTISAADTSKWEMDFSTIPDGATKTVIVARGATDTSTFGRTNLARDNQAFHPSEMHFTVVESNEQLYELTSKWYFLTADQNVNVVHQDGAHYLKDSVEQGLHYSCARMNIRTFEFE</sequence>
<feature type="region of interest" description="Disordered" evidence="2">
    <location>
        <begin position="535"/>
        <end position="559"/>
    </location>
</feature>
<reference evidence="4 5" key="2">
    <citation type="submission" date="2018-11" db="EMBL/GenBank/DDBJ databases">
        <authorList>
            <consortium name="Pathogen Informatics"/>
        </authorList>
    </citation>
    <scope>NUCLEOTIDE SEQUENCE [LARGE SCALE GENOMIC DNA]</scope>
</reference>
<feature type="domain" description="C2H2-type" evidence="3">
    <location>
        <begin position="29"/>
        <end position="60"/>
    </location>
</feature>
<dbReference type="Proteomes" id="UP000271162">
    <property type="component" value="Unassembled WGS sequence"/>
</dbReference>
<dbReference type="STRING" id="27835.A0A158QZK4"/>
<dbReference type="GO" id="GO:0008270">
    <property type="term" value="F:zinc ion binding"/>
    <property type="evidence" value="ECO:0007669"/>
    <property type="project" value="UniProtKB-KW"/>
</dbReference>
<reference evidence="6" key="1">
    <citation type="submission" date="2016-04" db="UniProtKB">
        <authorList>
            <consortium name="WormBaseParasite"/>
        </authorList>
    </citation>
    <scope>IDENTIFICATION</scope>
</reference>
<feature type="compositionally biased region" description="Polar residues" evidence="2">
    <location>
        <begin position="153"/>
        <end position="170"/>
    </location>
</feature>